<sequence>MDNISSDDEFGSYNPTTPKPARKAATRTNRTSNAVAGPSSKPVPAPKRGAKKGKQGNGDDVELVDLRSDEEVQDAAPPLKKTKTAKSSSDKPGPLNAKGRGKGEASGSDDVVMVVQVEEPEPPVQRSKPTKPQAKASHTVKAAPAQGVSVAEHERLKQQVERLQKQLDERKAMEQTLRDQLEEVLRLRHTEAEEQLAREREVFEAKVEKLELLNAEQSTFISGSNSGFLHFLSREDADKEKKEAEDNVLRWQRTSAQKDEKIQEQQAHIQQLEKELKLEVDRAKTLATRNPPTNGRRGGTVEPDERTHAAVISLYESISNILVVNASVHPSEHPGREEHLFHCIYSTPNPTEGMIGALNFSLHNVWQMDADTGELTHKVEYQPKDLDKERPDLVQELEFFCDPFSFAYDQLHVFVKSLAEKFESLREEEEEEENEVEEVVVMNP</sequence>
<keyword evidence="4" id="KW-1185">Reference proteome</keyword>
<comment type="caution">
    <text evidence="3">The sequence shown here is derived from an EMBL/GenBank/DDBJ whole genome shotgun (WGS) entry which is preliminary data.</text>
</comment>
<dbReference type="AlphaFoldDB" id="A0AAW0GME4"/>
<gene>
    <name evidence="3" type="ORF">QCA50_003374</name>
</gene>
<dbReference type="Proteomes" id="UP001385951">
    <property type="component" value="Unassembled WGS sequence"/>
</dbReference>
<keyword evidence="1" id="KW-0175">Coiled coil</keyword>
<evidence type="ECO:0008006" key="5">
    <source>
        <dbReference type="Google" id="ProtNLM"/>
    </source>
</evidence>
<feature type="region of interest" description="Disordered" evidence="2">
    <location>
        <begin position="1"/>
        <end position="149"/>
    </location>
</feature>
<feature type="coiled-coil region" evidence="1">
    <location>
        <begin position="415"/>
        <end position="442"/>
    </location>
</feature>
<feature type="coiled-coil region" evidence="1">
    <location>
        <begin position="150"/>
        <end position="289"/>
    </location>
</feature>
<dbReference type="CDD" id="cd22249">
    <property type="entry name" value="UDM1_RNF168_RNF169-like"/>
    <property type="match status" value="1"/>
</dbReference>
<feature type="compositionally biased region" description="Low complexity" evidence="2">
    <location>
        <begin position="74"/>
        <end position="92"/>
    </location>
</feature>
<reference evidence="3 4" key="1">
    <citation type="submission" date="2022-09" db="EMBL/GenBank/DDBJ databases">
        <authorList>
            <person name="Palmer J.M."/>
        </authorList>
    </citation>
    <scope>NUCLEOTIDE SEQUENCE [LARGE SCALE GENOMIC DNA]</scope>
    <source>
        <strain evidence="3 4">DSM 7382</strain>
    </source>
</reference>
<organism evidence="3 4">
    <name type="scientific">Cerrena zonata</name>
    <dbReference type="NCBI Taxonomy" id="2478898"/>
    <lineage>
        <taxon>Eukaryota</taxon>
        <taxon>Fungi</taxon>
        <taxon>Dikarya</taxon>
        <taxon>Basidiomycota</taxon>
        <taxon>Agaricomycotina</taxon>
        <taxon>Agaricomycetes</taxon>
        <taxon>Polyporales</taxon>
        <taxon>Cerrenaceae</taxon>
        <taxon>Cerrena</taxon>
    </lineage>
</organism>
<evidence type="ECO:0000256" key="1">
    <source>
        <dbReference type="SAM" id="Coils"/>
    </source>
</evidence>
<name>A0AAW0GME4_9APHY</name>
<proteinExistence type="predicted"/>
<evidence type="ECO:0000313" key="4">
    <source>
        <dbReference type="Proteomes" id="UP001385951"/>
    </source>
</evidence>
<dbReference type="EMBL" id="JASBNA010000003">
    <property type="protein sequence ID" value="KAK7693802.1"/>
    <property type="molecule type" value="Genomic_DNA"/>
</dbReference>
<evidence type="ECO:0000256" key="2">
    <source>
        <dbReference type="SAM" id="MobiDB-lite"/>
    </source>
</evidence>
<protein>
    <recommendedName>
        <fullName evidence="5">Monopolin complex subunit Csm1/Pcs1 C-terminal domain-containing protein</fullName>
    </recommendedName>
</protein>
<feature type="compositionally biased region" description="Acidic residues" evidence="2">
    <location>
        <begin position="1"/>
        <end position="10"/>
    </location>
</feature>
<accession>A0AAW0GME4</accession>
<dbReference type="CDD" id="cd23787">
    <property type="entry name" value="RWD_CSM1"/>
    <property type="match status" value="1"/>
</dbReference>
<evidence type="ECO:0000313" key="3">
    <source>
        <dbReference type="EMBL" id="KAK7693802.1"/>
    </source>
</evidence>